<dbReference type="NCBIfam" id="NF040521">
    <property type="entry name" value="C45_proenzyme"/>
    <property type="match status" value="1"/>
</dbReference>
<organism evidence="2 3">
    <name type="scientific">Sulfitobacter delicatus</name>
    <dbReference type="NCBI Taxonomy" id="218672"/>
    <lineage>
        <taxon>Bacteria</taxon>
        <taxon>Pseudomonadati</taxon>
        <taxon>Pseudomonadota</taxon>
        <taxon>Alphaproteobacteria</taxon>
        <taxon>Rhodobacterales</taxon>
        <taxon>Roseobacteraceae</taxon>
        <taxon>Sulfitobacter</taxon>
    </lineage>
</organism>
<dbReference type="RefSeq" id="WP_093742721.1">
    <property type="nucleotide sequence ID" value="NZ_FNBP01000006.1"/>
</dbReference>
<dbReference type="PANTHER" id="PTHR34180:SF1">
    <property type="entry name" value="BETA-ALANYL-DOPAMINE_CARCININE HYDROLASE"/>
    <property type="match status" value="1"/>
</dbReference>
<dbReference type="EMBL" id="FNBP01000006">
    <property type="protein sequence ID" value="SDG33101.1"/>
    <property type="molecule type" value="Genomic_DNA"/>
</dbReference>
<evidence type="ECO:0000259" key="1">
    <source>
        <dbReference type="Pfam" id="PF03417"/>
    </source>
</evidence>
<dbReference type="Gene3D" id="3.60.60.10">
    <property type="entry name" value="Penicillin V Acylase, Chain A"/>
    <property type="match status" value="1"/>
</dbReference>
<evidence type="ECO:0000313" key="2">
    <source>
        <dbReference type="EMBL" id="SDG33101.1"/>
    </source>
</evidence>
<dbReference type="InterPro" id="IPR005079">
    <property type="entry name" value="Peptidase_C45_hydrolase"/>
</dbReference>
<proteinExistence type="predicted"/>
<keyword evidence="3" id="KW-1185">Reference proteome</keyword>
<dbReference type="OrthoDB" id="8109453at2"/>
<dbReference type="Pfam" id="PF03417">
    <property type="entry name" value="AAT"/>
    <property type="match status" value="1"/>
</dbReference>
<dbReference type="STRING" id="218672.SAMN04489759_106172"/>
<evidence type="ECO:0000313" key="3">
    <source>
        <dbReference type="Proteomes" id="UP000199399"/>
    </source>
</evidence>
<dbReference type="Proteomes" id="UP000199399">
    <property type="component" value="Unassembled WGS sequence"/>
</dbReference>
<accession>A0A1G7TD23</accession>
<gene>
    <name evidence="2" type="ORF">SAMN04489759_106172</name>
</gene>
<dbReference type="InterPro" id="IPR047801">
    <property type="entry name" value="Peptidase_C45"/>
</dbReference>
<dbReference type="GO" id="GO:0016740">
    <property type="term" value="F:transferase activity"/>
    <property type="evidence" value="ECO:0007669"/>
    <property type="project" value="UniProtKB-KW"/>
</dbReference>
<dbReference type="InterPro" id="IPR047794">
    <property type="entry name" value="C45_proenzyme-like"/>
</dbReference>
<reference evidence="3" key="1">
    <citation type="submission" date="2016-10" db="EMBL/GenBank/DDBJ databases">
        <authorList>
            <person name="Varghese N."/>
            <person name="Submissions S."/>
        </authorList>
    </citation>
    <scope>NUCLEOTIDE SEQUENCE [LARGE SCALE GENOMIC DNA]</scope>
    <source>
        <strain evidence="3">DSM 16477</strain>
    </source>
</reference>
<feature type="domain" description="Peptidase C45 hydrolase" evidence="1">
    <location>
        <begin position="155"/>
        <end position="333"/>
    </location>
</feature>
<dbReference type="AlphaFoldDB" id="A0A1G7TD23"/>
<dbReference type="Gene3D" id="1.10.10.2120">
    <property type="match status" value="1"/>
</dbReference>
<name>A0A1G7TD23_9RHOB</name>
<keyword evidence="2" id="KW-0808">Transferase</keyword>
<dbReference type="PANTHER" id="PTHR34180">
    <property type="entry name" value="PEPTIDASE C45"/>
    <property type="match status" value="1"/>
</dbReference>
<sequence>MEIIDCIGTPSARGEIHGETLRDRIRDALDRWEAATMAGLGAKAPRSIDQYCEEFLSDTKLLQQAQALTPGLVTELYGIAEGAKQPFARMAVYNLMDEQWWRDADLKAPPPGCSLVAQKVSGGHVLAQNMDLPGHMDGSQIALRLGGDDIPETIVLSAAGLLGLTGANADGLAVGVNTLLMLQHSASGLPVAFALRHALAASNPADAMKRLSSMNHASGQHYAMVSSDQILSVECSARSTTIVPLEDAAQLRHTNHPLASPDIDPCALKRLGNGGFTKSSELRLAWLDRHCTELKSRADVQALFDDTAAPLCMRPETNGGSSTFASVLYELGDTLTVKMRAGVAGLNAWSEFGFS</sequence>
<protein>
    <submittedName>
        <fullName evidence="2">Acyl-coenzyme A:6-aminopenicillanic acid acyl-transferase</fullName>
    </submittedName>
</protein>